<organism evidence="2">
    <name type="scientific">uncultured Pleomorphomonas sp</name>
    <dbReference type="NCBI Taxonomy" id="442121"/>
    <lineage>
        <taxon>Bacteria</taxon>
        <taxon>Pseudomonadati</taxon>
        <taxon>Pseudomonadota</taxon>
        <taxon>Alphaproteobacteria</taxon>
        <taxon>Hyphomicrobiales</taxon>
        <taxon>Pleomorphomonadaceae</taxon>
        <taxon>Pleomorphomonas</taxon>
        <taxon>environmental samples</taxon>
    </lineage>
</organism>
<dbReference type="EMBL" id="FMJD01000001">
    <property type="protein sequence ID" value="SCM70950.1"/>
    <property type="molecule type" value="Genomic_DNA"/>
</dbReference>
<feature type="domain" description="Methyltransferase type 11" evidence="1">
    <location>
        <begin position="48"/>
        <end position="137"/>
    </location>
</feature>
<proteinExistence type="predicted"/>
<sequence>MAKSSVLPSLFGCGCVEGADGKWLRPGDGAIVRELFARSGLPLGASVLDVGCGAGDSLVWLERHGFVGIGIDLDERALAIAASRAVSALFHGDGVRLPFADAGFDAVLSECSLSLMPDRRAALAEWARVLRPDGRLLLADVDWPSRDGRDDLREDIVAAGFVILHDEDRSDVFAGFVARFIFRYGSLDALWGDRAVQAAGRPRYRLFVASRSTEATPPTGRADP</sequence>
<reference evidence="2" key="1">
    <citation type="submission" date="2016-08" db="EMBL/GenBank/DDBJ databases">
        <authorList>
            <person name="Seilhamer J.J."/>
        </authorList>
    </citation>
    <scope>NUCLEOTIDE SEQUENCE</scope>
    <source>
        <strain evidence="2">86</strain>
    </source>
</reference>
<keyword evidence="2" id="KW-0808">Transferase</keyword>
<dbReference type="NCBIfam" id="NF045667">
    <property type="entry name" value="MTase_DVU1556"/>
    <property type="match status" value="1"/>
</dbReference>
<dbReference type="GO" id="GO:0008757">
    <property type="term" value="F:S-adenosylmethionine-dependent methyltransferase activity"/>
    <property type="evidence" value="ECO:0007669"/>
    <property type="project" value="InterPro"/>
</dbReference>
<dbReference type="InterPro" id="IPR029063">
    <property type="entry name" value="SAM-dependent_MTases_sf"/>
</dbReference>
<gene>
    <name evidence="2" type="ORF">KL86PLE_10337</name>
</gene>
<evidence type="ECO:0000313" key="2">
    <source>
        <dbReference type="EMBL" id="SCM70950.1"/>
    </source>
</evidence>
<dbReference type="InterPro" id="IPR050508">
    <property type="entry name" value="Methyltransf_Superfamily"/>
</dbReference>
<dbReference type="PROSITE" id="PS51257">
    <property type="entry name" value="PROKAR_LIPOPROTEIN"/>
    <property type="match status" value="1"/>
</dbReference>
<accession>A0A212L095</accession>
<dbReference type="Gene3D" id="3.40.50.150">
    <property type="entry name" value="Vaccinia Virus protein VP39"/>
    <property type="match status" value="1"/>
</dbReference>
<dbReference type="PANTHER" id="PTHR42912">
    <property type="entry name" value="METHYLTRANSFERASE"/>
    <property type="match status" value="1"/>
</dbReference>
<keyword evidence="2" id="KW-0489">Methyltransferase</keyword>
<evidence type="ECO:0000259" key="1">
    <source>
        <dbReference type="Pfam" id="PF08241"/>
    </source>
</evidence>
<dbReference type="AlphaFoldDB" id="A0A212L095"/>
<dbReference type="RefSeq" id="WP_288195727.1">
    <property type="nucleotide sequence ID" value="NZ_LT608334.1"/>
</dbReference>
<dbReference type="SUPFAM" id="SSF53335">
    <property type="entry name" value="S-adenosyl-L-methionine-dependent methyltransferases"/>
    <property type="match status" value="1"/>
</dbReference>
<protein>
    <submittedName>
        <fullName evidence="2">Methyltransferase type 11</fullName>
    </submittedName>
</protein>
<name>A0A212L095_9HYPH</name>
<dbReference type="Pfam" id="PF08241">
    <property type="entry name" value="Methyltransf_11"/>
    <property type="match status" value="1"/>
</dbReference>
<dbReference type="CDD" id="cd02440">
    <property type="entry name" value="AdoMet_MTases"/>
    <property type="match status" value="1"/>
</dbReference>
<dbReference type="GO" id="GO:0032259">
    <property type="term" value="P:methylation"/>
    <property type="evidence" value="ECO:0007669"/>
    <property type="project" value="UniProtKB-KW"/>
</dbReference>
<dbReference type="InterPro" id="IPR013216">
    <property type="entry name" value="Methyltransf_11"/>
</dbReference>